<reference evidence="1" key="1">
    <citation type="submission" date="2016-10" db="EMBL/GenBank/DDBJ databases">
        <title>Sequence of Gallionella enrichment culture.</title>
        <authorList>
            <person name="Poehlein A."/>
            <person name="Muehling M."/>
            <person name="Daniel R."/>
        </authorList>
    </citation>
    <scope>NUCLEOTIDE SEQUENCE</scope>
</reference>
<dbReference type="EMBL" id="MLJW01002902">
    <property type="protein sequence ID" value="OIQ73346.1"/>
    <property type="molecule type" value="Genomic_DNA"/>
</dbReference>
<organism evidence="1">
    <name type="scientific">mine drainage metagenome</name>
    <dbReference type="NCBI Taxonomy" id="410659"/>
    <lineage>
        <taxon>unclassified sequences</taxon>
        <taxon>metagenomes</taxon>
        <taxon>ecological metagenomes</taxon>
    </lineage>
</organism>
<name>A0A1J5PQD5_9ZZZZ</name>
<evidence type="ECO:0008006" key="2">
    <source>
        <dbReference type="Google" id="ProtNLM"/>
    </source>
</evidence>
<comment type="caution">
    <text evidence="1">The sequence shown here is derived from an EMBL/GenBank/DDBJ whole genome shotgun (WGS) entry which is preliminary data.</text>
</comment>
<dbReference type="AlphaFoldDB" id="A0A1J5PQD5"/>
<evidence type="ECO:0000313" key="1">
    <source>
        <dbReference type="EMBL" id="OIQ73346.1"/>
    </source>
</evidence>
<gene>
    <name evidence="1" type="ORF">GALL_450200</name>
</gene>
<sequence length="102" mass="10900">MTYYKPTWAVIGAFSNVSGSKDAGLYSGSSATNSPNSQSVSLEVNYSPWMDGGPKFDPMGNMKIGAKYTHFLSLGGGTTNFDGAGHNASDNDYLFLYTVFAF</sequence>
<accession>A0A1J5PQD5</accession>
<proteinExistence type="predicted"/>
<protein>
    <recommendedName>
        <fullName evidence="2">Alginate export domain-containing protein</fullName>
    </recommendedName>
</protein>